<dbReference type="GO" id="GO:0005634">
    <property type="term" value="C:nucleus"/>
    <property type="evidence" value="ECO:0007669"/>
    <property type="project" value="UniProtKB-SubCell"/>
</dbReference>
<dbReference type="CDD" id="cd00086">
    <property type="entry name" value="homeodomain"/>
    <property type="match status" value="1"/>
</dbReference>
<dbReference type="GO" id="GO:0006355">
    <property type="term" value="P:regulation of DNA-templated transcription"/>
    <property type="evidence" value="ECO:0007669"/>
    <property type="project" value="InterPro"/>
</dbReference>
<comment type="subcellular location">
    <subcellularLocation>
        <location evidence="1 8">Nucleus</location>
    </subcellularLocation>
</comment>
<dbReference type="PANTHER" id="PTHR11850">
    <property type="entry name" value="HOMEOBOX PROTEIN TRANSCRIPTION FACTORS"/>
    <property type="match status" value="1"/>
</dbReference>
<evidence type="ECO:0000256" key="7">
    <source>
        <dbReference type="ARBA" id="ARBA00038021"/>
    </source>
</evidence>
<sequence length="247" mass="28523">MHILLENSIRESISGQFNHNSTHSFSHQNETSIIGVLEPTRTNAPPPLHSIGILPIDKKTRSSDIHLNIKTSKEQGPTTAIEPLNHRAESSSSSTATFISEPQFHHIYKPHVNRKRRGNLPKEVTEFLKQWLLLHKRHPYPTEREKQQLADETGLMVSQISNWFINARRRILQPLLESENRQQMIQTPRTNLETFGGTQTYYIDTPNGNIESNSSDVLLTKQDQQSVYYTENVHNLNNRFNNNNHYL</sequence>
<gene>
    <name evidence="10" type="ORF">G6F50_012514</name>
</gene>
<proteinExistence type="inferred from homology"/>
<evidence type="ECO:0000256" key="3">
    <source>
        <dbReference type="ARBA" id="ARBA00023125"/>
    </source>
</evidence>
<feature type="domain" description="Homeobox" evidence="9">
    <location>
        <begin position="111"/>
        <end position="174"/>
    </location>
</feature>
<organism evidence="10 11">
    <name type="scientific">Rhizopus delemar</name>
    <dbReference type="NCBI Taxonomy" id="936053"/>
    <lineage>
        <taxon>Eukaryota</taxon>
        <taxon>Fungi</taxon>
        <taxon>Fungi incertae sedis</taxon>
        <taxon>Mucoromycota</taxon>
        <taxon>Mucoromycotina</taxon>
        <taxon>Mucoromycetes</taxon>
        <taxon>Mucorales</taxon>
        <taxon>Mucorineae</taxon>
        <taxon>Rhizopodaceae</taxon>
        <taxon>Rhizopus</taxon>
    </lineage>
</organism>
<dbReference type="AlphaFoldDB" id="A0A9P6YRQ2"/>
<dbReference type="Proteomes" id="UP000740926">
    <property type="component" value="Unassembled WGS sequence"/>
</dbReference>
<evidence type="ECO:0000313" key="11">
    <source>
        <dbReference type="Proteomes" id="UP000740926"/>
    </source>
</evidence>
<evidence type="ECO:0000256" key="2">
    <source>
        <dbReference type="ARBA" id="ARBA00023015"/>
    </source>
</evidence>
<dbReference type="GO" id="GO:0003677">
    <property type="term" value="F:DNA binding"/>
    <property type="evidence" value="ECO:0007669"/>
    <property type="project" value="UniProtKB-UniRule"/>
</dbReference>
<evidence type="ECO:0000256" key="6">
    <source>
        <dbReference type="ARBA" id="ARBA00023242"/>
    </source>
</evidence>
<protein>
    <recommendedName>
        <fullName evidence="9">Homeobox domain-containing protein</fullName>
    </recommendedName>
</protein>
<dbReference type="InterPro" id="IPR008422">
    <property type="entry name" value="KN_HD"/>
</dbReference>
<keyword evidence="2" id="KW-0805">Transcription regulation</keyword>
<evidence type="ECO:0000313" key="10">
    <source>
        <dbReference type="EMBL" id="KAG1558323.1"/>
    </source>
</evidence>
<dbReference type="SUPFAM" id="SSF46689">
    <property type="entry name" value="Homeodomain-like"/>
    <property type="match status" value="1"/>
</dbReference>
<keyword evidence="5" id="KW-0804">Transcription</keyword>
<reference evidence="10 11" key="1">
    <citation type="journal article" date="2020" name="Microb. Genom.">
        <title>Genetic diversity of clinical and environmental Mucorales isolates obtained from an investigation of mucormycosis cases among solid organ transplant recipients.</title>
        <authorList>
            <person name="Nguyen M.H."/>
            <person name="Kaul D."/>
            <person name="Muto C."/>
            <person name="Cheng S.J."/>
            <person name="Richter R.A."/>
            <person name="Bruno V.M."/>
            <person name="Liu G."/>
            <person name="Beyhan S."/>
            <person name="Sundermann A.J."/>
            <person name="Mounaud S."/>
            <person name="Pasculle A.W."/>
            <person name="Nierman W.C."/>
            <person name="Driscoll E."/>
            <person name="Cumbie R."/>
            <person name="Clancy C.J."/>
            <person name="Dupont C.L."/>
        </authorList>
    </citation>
    <scope>NUCLEOTIDE SEQUENCE [LARGE SCALE GENOMIC DNA]</scope>
    <source>
        <strain evidence="10 11">GL24</strain>
    </source>
</reference>
<dbReference type="FunFam" id="1.10.10.60:FF:000059">
    <property type="entry name" value="TGFB-induced factor homeobox 1"/>
    <property type="match status" value="1"/>
</dbReference>
<evidence type="ECO:0000256" key="4">
    <source>
        <dbReference type="ARBA" id="ARBA00023155"/>
    </source>
</evidence>
<keyword evidence="6 8" id="KW-0539">Nucleus</keyword>
<evidence type="ECO:0000256" key="8">
    <source>
        <dbReference type="PROSITE-ProRule" id="PRU00108"/>
    </source>
</evidence>
<dbReference type="Pfam" id="PF05920">
    <property type="entry name" value="Homeobox_KN"/>
    <property type="match status" value="1"/>
</dbReference>
<comment type="caution">
    <text evidence="10">The sequence shown here is derived from an EMBL/GenBank/DDBJ whole genome shotgun (WGS) entry which is preliminary data.</text>
</comment>
<keyword evidence="11" id="KW-1185">Reference proteome</keyword>
<keyword evidence="4 8" id="KW-0371">Homeobox</keyword>
<accession>A0A9P6YRQ2</accession>
<comment type="similarity">
    <text evidence="7">Belongs to the TALE/TGIF homeobox family.</text>
</comment>
<evidence type="ECO:0000256" key="5">
    <source>
        <dbReference type="ARBA" id="ARBA00023163"/>
    </source>
</evidence>
<dbReference type="Gene3D" id="1.10.10.60">
    <property type="entry name" value="Homeodomain-like"/>
    <property type="match status" value="1"/>
</dbReference>
<keyword evidence="3 8" id="KW-0238">DNA-binding</keyword>
<dbReference type="EMBL" id="JAANIU010003976">
    <property type="protein sequence ID" value="KAG1558323.1"/>
    <property type="molecule type" value="Genomic_DNA"/>
</dbReference>
<name>A0A9P6YRQ2_9FUNG</name>
<dbReference type="InterPro" id="IPR001356">
    <property type="entry name" value="HD"/>
</dbReference>
<dbReference type="InterPro" id="IPR009057">
    <property type="entry name" value="Homeodomain-like_sf"/>
</dbReference>
<dbReference type="PROSITE" id="PS50071">
    <property type="entry name" value="HOMEOBOX_2"/>
    <property type="match status" value="1"/>
</dbReference>
<dbReference type="SMART" id="SM00389">
    <property type="entry name" value="HOX"/>
    <property type="match status" value="1"/>
</dbReference>
<evidence type="ECO:0000256" key="1">
    <source>
        <dbReference type="ARBA" id="ARBA00004123"/>
    </source>
</evidence>
<evidence type="ECO:0000259" key="9">
    <source>
        <dbReference type="PROSITE" id="PS50071"/>
    </source>
</evidence>
<feature type="DNA-binding region" description="Homeobox" evidence="8">
    <location>
        <begin position="113"/>
        <end position="175"/>
    </location>
</feature>
<dbReference type="InterPro" id="IPR050224">
    <property type="entry name" value="TALE_homeobox"/>
</dbReference>